<gene>
    <name evidence="1" type="ORF">RUN39_v1_680002</name>
</gene>
<sequence length="49" mass="5640">MILCIRRELVPQMNHFADMLLNLASFADGMRQVLRQVVVEEELHAASRS</sequence>
<protein>
    <submittedName>
        <fullName evidence="1">Uncharacterized protein</fullName>
    </submittedName>
</protein>
<proteinExistence type="predicted"/>
<evidence type="ECO:0000313" key="1">
    <source>
        <dbReference type="EMBL" id="CUV13998.1"/>
    </source>
</evidence>
<dbReference type="EMBL" id="LN899819">
    <property type="protein sequence ID" value="CUV13998.1"/>
    <property type="molecule type" value="Genomic_DNA"/>
</dbReference>
<reference evidence="1" key="1">
    <citation type="submission" date="2015-10" db="EMBL/GenBank/DDBJ databases">
        <authorList>
            <person name="Gilbert D.G."/>
        </authorList>
    </citation>
    <scope>NUCLEOTIDE SEQUENCE</scope>
    <source>
        <strain evidence="1">Phyl III-seqv23</strain>
    </source>
</reference>
<dbReference type="AlphaFoldDB" id="A0A0S4TVG3"/>
<accession>A0A0S4TVG3</accession>
<organism evidence="1">
    <name type="scientific">Ralstonia solanacearum</name>
    <name type="common">Pseudomonas solanacearum</name>
    <dbReference type="NCBI Taxonomy" id="305"/>
    <lineage>
        <taxon>Bacteria</taxon>
        <taxon>Pseudomonadati</taxon>
        <taxon>Pseudomonadota</taxon>
        <taxon>Betaproteobacteria</taxon>
        <taxon>Burkholderiales</taxon>
        <taxon>Burkholderiaceae</taxon>
        <taxon>Ralstonia</taxon>
        <taxon>Ralstonia solanacearum species complex</taxon>
    </lineage>
</organism>
<name>A0A0S4TVG3_RALSL</name>